<evidence type="ECO:0000256" key="1">
    <source>
        <dbReference type="SAM" id="MobiDB-lite"/>
    </source>
</evidence>
<feature type="region of interest" description="Disordered" evidence="1">
    <location>
        <begin position="270"/>
        <end position="467"/>
    </location>
</feature>
<reference evidence="3 4" key="1">
    <citation type="submission" date="2024-06" db="EMBL/GenBank/DDBJ databases">
        <title>Sorghum-associated microbial communities from plants grown in Nebraska, USA.</title>
        <authorList>
            <person name="Schachtman D."/>
        </authorList>
    </citation>
    <scope>NUCLEOTIDE SEQUENCE [LARGE SCALE GENOMIC DNA]</scope>
    <source>
        <strain evidence="3 4">1073</strain>
    </source>
</reference>
<proteinExistence type="predicted"/>
<dbReference type="EMBL" id="JBEPMU010000001">
    <property type="protein sequence ID" value="MET3651221.1"/>
    <property type="molecule type" value="Genomic_DNA"/>
</dbReference>
<gene>
    <name evidence="3" type="ORF">ABIC75_000923</name>
</gene>
<feature type="compositionally biased region" description="Low complexity" evidence="1">
    <location>
        <begin position="270"/>
        <end position="280"/>
    </location>
</feature>
<accession>A0ABV2JQV7</accession>
<feature type="chain" id="PRO_5047143687" description="DUF3300 domain-containing protein" evidence="2">
    <location>
        <begin position="31"/>
        <end position="467"/>
    </location>
</feature>
<protein>
    <recommendedName>
        <fullName evidence="5">DUF3300 domain-containing protein</fullName>
    </recommendedName>
</protein>
<dbReference type="InterPro" id="IPR021728">
    <property type="entry name" value="DUF3300"/>
</dbReference>
<feature type="compositionally biased region" description="Polar residues" evidence="1">
    <location>
        <begin position="402"/>
        <end position="438"/>
    </location>
</feature>
<feature type="compositionally biased region" description="Gly residues" evidence="1">
    <location>
        <begin position="359"/>
        <end position="378"/>
    </location>
</feature>
<feature type="signal peptide" evidence="2">
    <location>
        <begin position="1"/>
        <end position="30"/>
    </location>
</feature>
<dbReference type="Proteomes" id="UP001549184">
    <property type="component" value="Unassembled WGS sequence"/>
</dbReference>
<dbReference type="RefSeq" id="WP_354012674.1">
    <property type="nucleotide sequence ID" value="NZ_JBEPMU010000001.1"/>
</dbReference>
<evidence type="ECO:0000313" key="4">
    <source>
        <dbReference type="Proteomes" id="UP001549184"/>
    </source>
</evidence>
<comment type="caution">
    <text evidence="3">The sequence shown here is derived from an EMBL/GenBank/DDBJ whole genome shotgun (WGS) entry which is preliminary data.</text>
</comment>
<name>A0ABV2JQV7_9GAMM</name>
<sequence>MTTTRRYRFWRSWLLCAALCPIFMLGAVHAQSAPPAQGSQKIYDNQQLDQMLAPVALYPDALLSQIFMASTYPSDVADAANWSAANPKAQGDAAVKQVANQPWDPSVQSLVAFPQLMAQLKQHPDWVQNLGDAFLAQPEDVMASVQRLRAQAQKAGNLKSTEQQKVVVQQAPAGSAAPSTTYIEIQPTNPEVVYVPSYNPSVVYGTWAYPAYPPTYWPPPYGYYPVASGLAAGLAFGIGVAAINSMWGGCNWGGGNVDINVNRYNNINTNNRISGNGNTRWNHNASNRRGTPYRDSASREKFGQGVGGSQQRQQFRGRDAAGDASRQRSLESFDRATNNGSSAAARRSAGQSGAAANRPGGGGATGNRGDRGGQGMAGGNREAGAGGGANRGNIGGQGGSRQAPSARNNAFSGGQSPGNARTQSNRGQSSQRTMNSNHGRGAGSSGRQMSRPAPSRGGGGGRRRVGD</sequence>
<dbReference type="Pfam" id="PF11737">
    <property type="entry name" value="DUF3300"/>
    <property type="match status" value="1"/>
</dbReference>
<feature type="compositionally biased region" description="Low complexity" evidence="1">
    <location>
        <begin position="335"/>
        <end position="358"/>
    </location>
</feature>
<keyword evidence="2" id="KW-0732">Signal</keyword>
<evidence type="ECO:0000313" key="3">
    <source>
        <dbReference type="EMBL" id="MET3651221.1"/>
    </source>
</evidence>
<feature type="compositionally biased region" description="Basic and acidic residues" evidence="1">
    <location>
        <begin position="316"/>
        <end position="334"/>
    </location>
</feature>
<evidence type="ECO:0008006" key="5">
    <source>
        <dbReference type="Google" id="ProtNLM"/>
    </source>
</evidence>
<evidence type="ECO:0000256" key="2">
    <source>
        <dbReference type="SAM" id="SignalP"/>
    </source>
</evidence>
<organism evidence="3 4">
    <name type="scientific">Dyella japonica</name>
    <dbReference type="NCBI Taxonomy" id="231455"/>
    <lineage>
        <taxon>Bacteria</taxon>
        <taxon>Pseudomonadati</taxon>
        <taxon>Pseudomonadota</taxon>
        <taxon>Gammaproteobacteria</taxon>
        <taxon>Lysobacterales</taxon>
        <taxon>Rhodanobacteraceae</taxon>
        <taxon>Dyella</taxon>
    </lineage>
</organism>
<dbReference type="PANTHER" id="PTHR40269:SF1">
    <property type="entry name" value="OUTER MEMBRANE PROTEIN"/>
    <property type="match status" value="1"/>
</dbReference>
<keyword evidence="4" id="KW-1185">Reference proteome</keyword>
<dbReference type="PANTHER" id="PTHR40269">
    <property type="entry name" value="OUTER MEMBRANE PROTEIN-RELATED"/>
    <property type="match status" value="1"/>
</dbReference>
<feature type="compositionally biased region" description="Gly residues" evidence="1">
    <location>
        <begin position="384"/>
        <end position="399"/>
    </location>
</feature>